<comment type="similarity">
    <text evidence="2">Belongs to the autoinducer-2 exporter (AI-2E) (TC 2.A.86) family.</text>
</comment>
<dbReference type="GO" id="GO:0055085">
    <property type="term" value="P:transmembrane transport"/>
    <property type="evidence" value="ECO:0007669"/>
    <property type="project" value="TreeGrafter"/>
</dbReference>
<evidence type="ECO:0000256" key="6">
    <source>
        <dbReference type="SAM" id="Phobius"/>
    </source>
</evidence>
<evidence type="ECO:0000313" key="8">
    <source>
        <dbReference type="Proteomes" id="UP000034166"/>
    </source>
</evidence>
<name>A0A0M2SPF6_9BACI</name>
<evidence type="ECO:0000256" key="2">
    <source>
        <dbReference type="ARBA" id="ARBA00009773"/>
    </source>
</evidence>
<dbReference type="PANTHER" id="PTHR21716">
    <property type="entry name" value="TRANSMEMBRANE PROTEIN"/>
    <property type="match status" value="1"/>
</dbReference>
<dbReference type="Pfam" id="PF01594">
    <property type="entry name" value="AI-2E_transport"/>
    <property type="match status" value="1"/>
</dbReference>
<keyword evidence="4 6" id="KW-1133">Transmembrane helix</keyword>
<feature type="transmembrane region" description="Helical" evidence="6">
    <location>
        <begin position="210"/>
        <end position="229"/>
    </location>
</feature>
<feature type="transmembrane region" description="Helical" evidence="6">
    <location>
        <begin position="12"/>
        <end position="38"/>
    </location>
</feature>
<protein>
    <submittedName>
        <fullName evidence="7">Sporulation protein</fullName>
    </submittedName>
</protein>
<feature type="transmembrane region" description="Helical" evidence="6">
    <location>
        <begin position="267"/>
        <end position="286"/>
    </location>
</feature>
<dbReference type="PANTHER" id="PTHR21716:SF68">
    <property type="entry name" value="TRANSPORT PROTEIN YTVI-RELATED"/>
    <property type="match status" value="1"/>
</dbReference>
<evidence type="ECO:0000256" key="4">
    <source>
        <dbReference type="ARBA" id="ARBA00022989"/>
    </source>
</evidence>
<dbReference type="InterPro" id="IPR014227">
    <property type="entry name" value="YtvI-like"/>
</dbReference>
<dbReference type="InterPro" id="IPR002549">
    <property type="entry name" value="AI-2E-like"/>
</dbReference>
<dbReference type="OrthoDB" id="9774361at2"/>
<proteinExistence type="inferred from homology"/>
<dbReference type="RefSeq" id="WP_046525702.1">
    <property type="nucleotide sequence ID" value="NZ_LAYY01000040.1"/>
</dbReference>
<feature type="transmembrane region" description="Helical" evidence="6">
    <location>
        <begin position="146"/>
        <end position="170"/>
    </location>
</feature>
<keyword evidence="5 6" id="KW-0472">Membrane</keyword>
<evidence type="ECO:0000256" key="1">
    <source>
        <dbReference type="ARBA" id="ARBA00004141"/>
    </source>
</evidence>
<dbReference type="AlphaFoldDB" id="A0A0M2SPF6"/>
<feature type="transmembrane region" description="Helical" evidence="6">
    <location>
        <begin position="236"/>
        <end position="261"/>
    </location>
</feature>
<dbReference type="PATRIC" id="fig|1408103.3.peg.4613"/>
<evidence type="ECO:0000256" key="5">
    <source>
        <dbReference type="ARBA" id="ARBA00023136"/>
    </source>
</evidence>
<keyword evidence="8" id="KW-1185">Reference proteome</keyword>
<feature type="transmembrane region" description="Helical" evidence="6">
    <location>
        <begin position="317"/>
        <end position="334"/>
    </location>
</feature>
<reference evidence="7 8" key="1">
    <citation type="submission" date="2015-04" db="EMBL/GenBank/DDBJ databases">
        <title>Taxonomic description and genome sequence of Bacillus campisalis sp. nov., a novel member of the genus Bacillus isolated from solar saltern.</title>
        <authorList>
            <person name="Mathan Kumar R."/>
            <person name="Kaur G."/>
            <person name="Kumar A."/>
            <person name="Singh N.K."/>
            <person name="Kaur N."/>
            <person name="Kumar N."/>
            <person name="Mayilraj S."/>
        </authorList>
    </citation>
    <scope>NUCLEOTIDE SEQUENCE [LARGE SCALE GENOMIC DNA]</scope>
    <source>
        <strain evidence="7 8">SA2-6</strain>
    </source>
</reference>
<dbReference type="GO" id="GO:0016020">
    <property type="term" value="C:membrane"/>
    <property type="evidence" value="ECO:0007669"/>
    <property type="project" value="UniProtKB-SubCell"/>
</dbReference>
<comment type="caution">
    <text evidence="7">The sequence shown here is derived from an EMBL/GenBank/DDBJ whole genome shotgun (WGS) entry which is preliminary data.</text>
</comment>
<evidence type="ECO:0000256" key="3">
    <source>
        <dbReference type="ARBA" id="ARBA00022692"/>
    </source>
</evidence>
<dbReference type="EMBL" id="LAYY01000040">
    <property type="protein sequence ID" value="KKK36133.1"/>
    <property type="molecule type" value="Genomic_DNA"/>
</dbReference>
<sequence length="346" mass="38330">MLSKWKRWFWPAVITAAAFMVVPYSIPLILAFLTAILLEGAVMGLISRLRFNRLQAVLAVFIGYVSVLGLLIFNLISIIAKQAVSLSQRTPTFVRDFYSSVIQPLIGKWEFYSKGLPSEVALSIHNTIERAINSLDMFLQTSITGLMNFLTAVPGFIFEILFYLIGLFLFSLELPRLKQKFESFLKDETKQKVFMISGQLTHAGVGFIKAQIIFSFITFVMAFAGLAILKAPYPGLLSLLIVIVDILPILGTGSVLVPWAIVVLLQGNLFLGIGLIVLFLVITVVRRAIEPKIYSTSLGITPLASFVSMYIGLKMLGIVGLFAGPIVVIIYETLKKANVIQIKFKI</sequence>
<keyword evidence="3 6" id="KW-0812">Transmembrane</keyword>
<dbReference type="NCBIfam" id="TIGR02872">
    <property type="entry name" value="spore_ytvI"/>
    <property type="match status" value="1"/>
</dbReference>
<feature type="transmembrane region" description="Helical" evidence="6">
    <location>
        <begin position="58"/>
        <end position="80"/>
    </location>
</feature>
<comment type="subcellular location">
    <subcellularLocation>
        <location evidence="1">Membrane</location>
        <topology evidence="1">Multi-pass membrane protein</topology>
    </subcellularLocation>
</comment>
<dbReference type="Proteomes" id="UP000034166">
    <property type="component" value="Unassembled WGS sequence"/>
</dbReference>
<accession>A0A0M2SPF6</accession>
<organism evidence="7 8">
    <name type="scientific">Mesobacillus campisalis</name>
    <dbReference type="NCBI Taxonomy" id="1408103"/>
    <lineage>
        <taxon>Bacteria</taxon>
        <taxon>Bacillati</taxon>
        <taxon>Bacillota</taxon>
        <taxon>Bacilli</taxon>
        <taxon>Bacillales</taxon>
        <taxon>Bacillaceae</taxon>
        <taxon>Mesobacillus</taxon>
    </lineage>
</organism>
<gene>
    <name evidence="7" type="ORF">WQ57_20955</name>
</gene>
<evidence type="ECO:0000313" key="7">
    <source>
        <dbReference type="EMBL" id="KKK36133.1"/>
    </source>
</evidence>